<keyword evidence="2" id="KW-1133">Transmembrane helix</keyword>
<dbReference type="InterPro" id="IPR001460">
    <property type="entry name" value="PCN-bd_Tpept"/>
</dbReference>
<reference evidence="4" key="1">
    <citation type="submission" date="2010-03" db="EMBL/GenBank/DDBJ databases">
        <title>The genome sequence of Ruminococcus sp. 18P13.</title>
        <authorList>
            <consortium name="metaHIT consortium -- http://www.metahit.eu/"/>
            <person name="Pajon A."/>
            <person name="Turner K."/>
            <person name="Parkhill J."/>
            <person name="Bernalier A."/>
        </authorList>
    </citation>
    <scope>NUCLEOTIDE SEQUENCE [LARGE SCALE GENOMIC DNA]</scope>
    <source>
        <strain evidence="4">Type strain: 18P13</strain>
    </source>
</reference>
<dbReference type="EMBL" id="FP929052">
    <property type="protein sequence ID" value="CBL17269.1"/>
    <property type="molecule type" value="Genomic_DNA"/>
</dbReference>
<dbReference type="GeneID" id="83155865"/>
<dbReference type="Pfam" id="PF00905">
    <property type="entry name" value="Transpeptidase"/>
    <property type="match status" value="1"/>
</dbReference>
<accession>D4LCC4</accession>
<dbReference type="EC" id="2.4.1.129" evidence="4"/>
<dbReference type="InterPro" id="IPR050515">
    <property type="entry name" value="Beta-lactam/transpept"/>
</dbReference>
<proteinExistence type="predicted"/>
<dbReference type="SUPFAM" id="SSF56601">
    <property type="entry name" value="beta-lactamase/transpeptidase-like"/>
    <property type="match status" value="1"/>
</dbReference>
<feature type="domain" description="Penicillin-binding protein transpeptidase" evidence="3">
    <location>
        <begin position="219"/>
        <end position="525"/>
    </location>
</feature>
<feature type="region of interest" description="Disordered" evidence="1">
    <location>
        <begin position="453"/>
        <end position="474"/>
    </location>
</feature>
<keyword evidence="4" id="KW-0131">Cell cycle</keyword>
<dbReference type="STRING" id="213810.RUM_11180"/>
<keyword evidence="2" id="KW-0812">Transmembrane</keyword>
<evidence type="ECO:0000313" key="5">
    <source>
        <dbReference type="Proteomes" id="UP000007054"/>
    </source>
</evidence>
<evidence type="ECO:0000256" key="2">
    <source>
        <dbReference type="SAM" id="Phobius"/>
    </source>
</evidence>
<dbReference type="GO" id="GO:0016757">
    <property type="term" value="F:glycosyltransferase activity"/>
    <property type="evidence" value="ECO:0007669"/>
    <property type="project" value="UniProtKB-KW"/>
</dbReference>
<dbReference type="PANTHER" id="PTHR30627">
    <property type="entry name" value="PEPTIDOGLYCAN D,D-TRANSPEPTIDASE"/>
    <property type="match status" value="1"/>
</dbReference>
<keyword evidence="4" id="KW-0808">Transferase</keyword>
<dbReference type="GO" id="GO:0071555">
    <property type="term" value="P:cell wall organization"/>
    <property type="evidence" value="ECO:0007669"/>
    <property type="project" value="TreeGrafter"/>
</dbReference>
<protein>
    <submittedName>
        <fullName evidence="4">Cell division protein FtsI/penicillin-binding protein 2</fullName>
        <ecNumber evidence="4">2.4.1.129</ecNumber>
    </submittedName>
</protein>
<reference evidence="4" key="2">
    <citation type="submission" date="2010-03" db="EMBL/GenBank/DDBJ databases">
        <authorList>
            <person name="Pajon A."/>
        </authorList>
    </citation>
    <scope>NUCLEOTIDE SEQUENCE</scope>
    <source>
        <strain evidence="4">Type strain: 18P13</strain>
    </source>
</reference>
<evidence type="ECO:0000256" key="1">
    <source>
        <dbReference type="SAM" id="MobiDB-lite"/>
    </source>
</evidence>
<dbReference type="GO" id="GO:0051301">
    <property type="term" value="P:cell division"/>
    <property type="evidence" value="ECO:0007669"/>
    <property type="project" value="UniProtKB-KW"/>
</dbReference>
<dbReference type="Gene3D" id="3.40.710.10">
    <property type="entry name" value="DD-peptidase/beta-lactamase superfamily"/>
    <property type="match status" value="1"/>
</dbReference>
<keyword evidence="2" id="KW-0472">Membrane</keyword>
<dbReference type="Proteomes" id="UP000007054">
    <property type="component" value="Chromosome"/>
</dbReference>
<dbReference type="BioCyc" id="RCHA213810:RUM_RS05370-MONOMER"/>
<gene>
    <name evidence="4" type="ordered locus">RUM_11180</name>
</gene>
<dbReference type="Gene3D" id="3.90.1310.10">
    <property type="entry name" value="Penicillin-binding protein 2a (Domain 2)"/>
    <property type="match status" value="1"/>
</dbReference>
<name>D4LCC4_RUMC1</name>
<sequence length="536" mass="57554">MDLEKIRRRMLWVGVILLLLYAGLYIRLALVQRDPKVQTAAGRQGTYTLRVGSTYGNIYDRNLEPLTNRDTEYLAAVIPTDQTAAVLKGHVPEGYDLAEQLRAGKPFVCPVDSEEISGEDVLVFSVPVRYGESRLAQHLMGYALEGEGVCGLESAYQQLLRQDTGTNQVVYQVNGQGELLAGSPAKVTPAEPVKTGVVTTLDRDIQQICEDAAQQMERGAVVVMDVHSGDILAMVSRPDFDPAALGEALRSEGSPFVNRALNAYSVGSIFKLAIAASAIQNGISPGYSYQCTGMTQIYGQIFRCHRHSGHGIQNMIDATANSCNTYFISLVQQLSVKQMLETVSALGFGRETILCSSLVSAPGQVQTARQLSVPAELANFSFGQGKLTATPLQICMMTCAIAGDGSLPVARLVQGWTADGETCTQLNGERRGLALPADTARQVRLLMEAAVDGNPDSLARPDNTRAAGKTSTAQTGQYDADGVECCHAWITGYFPLKTPEYAVTVFVENGGSGNTAAAPIFRRIAEGITENITKNG</sequence>
<dbReference type="SUPFAM" id="SSF56519">
    <property type="entry name" value="Penicillin binding protein dimerisation domain"/>
    <property type="match status" value="1"/>
</dbReference>
<dbReference type="GO" id="GO:0005886">
    <property type="term" value="C:plasma membrane"/>
    <property type="evidence" value="ECO:0007669"/>
    <property type="project" value="TreeGrafter"/>
</dbReference>
<dbReference type="GO" id="GO:0008658">
    <property type="term" value="F:penicillin binding"/>
    <property type="evidence" value="ECO:0007669"/>
    <property type="project" value="InterPro"/>
</dbReference>
<dbReference type="RefSeq" id="WP_015558176.1">
    <property type="nucleotide sequence ID" value="NC_021039.1"/>
</dbReference>
<dbReference type="PATRIC" id="fig|213810.4.peg.1018"/>
<dbReference type="InterPro" id="IPR012338">
    <property type="entry name" value="Beta-lactam/transpept-like"/>
</dbReference>
<dbReference type="InterPro" id="IPR036138">
    <property type="entry name" value="PBP_dimer_sf"/>
</dbReference>
<feature type="transmembrane region" description="Helical" evidence="2">
    <location>
        <begin position="12"/>
        <end position="30"/>
    </location>
</feature>
<dbReference type="KEGG" id="rch:RUM_11180"/>
<evidence type="ECO:0000313" key="4">
    <source>
        <dbReference type="EMBL" id="CBL17269.1"/>
    </source>
</evidence>
<dbReference type="AlphaFoldDB" id="D4LCC4"/>
<dbReference type="HOGENOM" id="CLU_009289_6_3_9"/>
<evidence type="ECO:0000259" key="3">
    <source>
        <dbReference type="Pfam" id="PF00905"/>
    </source>
</evidence>
<organism evidence="4 5">
    <name type="scientific">Ruminococcus champanellensis (strain DSM 18848 / JCM 17042 / KCTC 15320 / 18P13)</name>
    <dbReference type="NCBI Taxonomy" id="213810"/>
    <lineage>
        <taxon>Bacteria</taxon>
        <taxon>Bacillati</taxon>
        <taxon>Bacillota</taxon>
        <taxon>Clostridia</taxon>
        <taxon>Eubacteriales</taxon>
        <taxon>Oscillospiraceae</taxon>
        <taxon>Ruminococcus</taxon>
    </lineage>
</organism>
<keyword evidence="4" id="KW-0328">Glycosyltransferase</keyword>
<keyword evidence="4" id="KW-0132">Cell division</keyword>
<keyword evidence="5" id="KW-1185">Reference proteome</keyword>